<dbReference type="OrthoDB" id="1246242at2"/>
<dbReference type="InterPro" id="IPR051532">
    <property type="entry name" value="Ester_Hydrolysis_Enzymes"/>
</dbReference>
<dbReference type="STRING" id="1605367.AFM12_02295"/>
<evidence type="ECO:0000313" key="3">
    <source>
        <dbReference type="EMBL" id="KPM50121.1"/>
    </source>
</evidence>
<evidence type="ECO:0000313" key="4">
    <source>
        <dbReference type="Proteomes" id="UP000050454"/>
    </source>
</evidence>
<protein>
    <submittedName>
        <fullName evidence="3">GDSL family lipase</fullName>
    </submittedName>
</protein>
<feature type="signal peptide" evidence="1">
    <location>
        <begin position="1"/>
        <end position="17"/>
    </location>
</feature>
<keyword evidence="4" id="KW-1185">Reference proteome</keyword>
<dbReference type="Pfam" id="PF13472">
    <property type="entry name" value="Lipase_GDSL_2"/>
    <property type="match status" value="1"/>
</dbReference>
<feature type="chain" id="PRO_5006135794" evidence="1">
    <location>
        <begin position="18"/>
        <end position="272"/>
    </location>
</feature>
<dbReference type="GO" id="GO:0016788">
    <property type="term" value="F:hydrolase activity, acting on ester bonds"/>
    <property type="evidence" value="ECO:0007669"/>
    <property type="project" value="UniProtKB-ARBA"/>
</dbReference>
<feature type="domain" description="SGNH hydrolase-type esterase" evidence="2">
    <location>
        <begin position="25"/>
        <end position="260"/>
    </location>
</feature>
<gene>
    <name evidence="3" type="ORF">AFM12_02295</name>
</gene>
<dbReference type="SUPFAM" id="SSF52266">
    <property type="entry name" value="SGNH hydrolase"/>
    <property type="match status" value="1"/>
</dbReference>
<dbReference type="Gene3D" id="3.40.50.1110">
    <property type="entry name" value="SGNH hydrolase"/>
    <property type="match status" value="1"/>
</dbReference>
<organism evidence="3 4">
    <name type="scientific">Jiulongibacter sediminis</name>
    <dbReference type="NCBI Taxonomy" id="1605367"/>
    <lineage>
        <taxon>Bacteria</taxon>
        <taxon>Pseudomonadati</taxon>
        <taxon>Bacteroidota</taxon>
        <taxon>Cytophagia</taxon>
        <taxon>Cytophagales</taxon>
        <taxon>Leadbetterellaceae</taxon>
        <taxon>Jiulongibacter</taxon>
    </lineage>
</organism>
<evidence type="ECO:0000256" key="1">
    <source>
        <dbReference type="SAM" id="SignalP"/>
    </source>
</evidence>
<comment type="caution">
    <text evidence="3">The sequence shown here is derived from an EMBL/GenBank/DDBJ whole genome shotgun (WGS) entry which is preliminary data.</text>
</comment>
<dbReference type="InterPro" id="IPR036514">
    <property type="entry name" value="SGNH_hydro_sf"/>
</dbReference>
<keyword evidence="1" id="KW-0732">Signal</keyword>
<proteinExistence type="predicted"/>
<dbReference type="CDD" id="cd00229">
    <property type="entry name" value="SGNH_hydrolase"/>
    <property type="match status" value="1"/>
</dbReference>
<reference evidence="3 4" key="1">
    <citation type="submission" date="2015-07" db="EMBL/GenBank/DDBJ databases">
        <title>The draft genome sequence of Leadbetterella sp. JN14-9.</title>
        <authorList>
            <person name="Liu Y."/>
            <person name="Du J."/>
            <person name="Shao Z."/>
        </authorList>
    </citation>
    <scope>NUCLEOTIDE SEQUENCE [LARGE SCALE GENOMIC DNA]</scope>
    <source>
        <strain evidence="3 4">JN14-9</strain>
    </source>
</reference>
<accession>A0A0P7BGH3</accession>
<dbReference type="Proteomes" id="UP000050454">
    <property type="component" value="Unassembled WGS sequence"/>
</dbReference>
<dbReference type="AlphaFoldDB" id="A0A0P7BGH3"/>
<dbReference type="InterPro" id="IPR013830">
    <property type="entry name" value="SGNH_hydro"/>
</dbReference>
<sequence length="272" mass="31038">MKKLLILPLLFVLFAWQNPQKIWVALGDSITYLNEHPDETYHRVKKGYMTRTVEKLPNLNYINHGYNGWTAVRVAQKIEELGIQKADIYSIFLGTNDWWAGLPKGSLSNYQNNSGTETIAGAFRVIVDHLKGLNAEADFVIITPMQRSDFVYVDNFKNNAFGSYQPKNGQTLEEIVNMIKAIGEAENIPVIDLYHHPKLGIEKLVNYKYLKNPETGKYQEYGYPEYTKIPFDPEKDQYPYPLDAVGMTYDGLHPSDEGNELIANLLAKALKD</sequence>
<name>A0A0P7BGH3_9BACT</name>
<evidence type="ECO:0000259" key="2">
    <source>
        <dbReference type="Pfam" id="PF13472"/>
    </source>
</evidence>
<dbReference type="EMBL" id="LGTQ01000005">
    <property type="protein sequence ID" value="KPM50121.1"/>
    <property type="molecule type" value="Genomic_DNA"/>
</dbReference>
<dbReference type="PATRIC" id="fig|1605367.3.peg.1802"/>
<dbReference type="PANTHER" id="PTHR30383">
    <property type="entry name" value="THIOESTERASE 1/PROTEASE 1/LYSOPHOSPHOLIPASE L1"/>
    <property type="match status" value="1"/>
</dbReference>
<dbReference type="RefSeq" id="WP_055145068.1">
    <property type="nucleotide sequence ID" value="NZ_JXSZ01000005.1"/>
</dbReference>